<evidence type="ECO:0000256" key="11">
    <source>
        <dbReference type="ARBA" id="ARBA00023004"/>
    </source>
</evidence>
<keyword evidence="13" id="KW-0411">Iron-sulfur</keyword>
<comment type="function">
    <text evidence="14">Member of the two-component regulatory system NreB/NreC involved in the control of dissimilatory nitrate/nitrite reduction in response to oxygen. NreB functions as a direct oxygen sensor histidine kinase which is autophosphorylated, in the absence of oxygen, probably at the conserved histidine residue, and transfers its phosphate group probably to a conserved aspartate residue of NreC. NreB/NreC activates the expression of the nitrate (narGHJI) and nitrite (nir) reductase operons, as well as the putative nitrate transporter gene narT.</text>
</comment>
<evidence type="ECO:0000256" key="2">
    <source>
        <dbReference type="ARBA" id="ARBA00001966"/>
    </source>
</evidence>
<keyword evidence="9" id="KW-0479">Metal-binding</keyword>
<evidence type="ECO:0000256" key="14">
    <source>
        <dbReference type="ARBA" id="ARBA00024827"/>
    </source>
</evidence>
<dbReference type="Pfam" id="PF07730">
    <property type="entry name" value="HisKA_3"/>
    <property type="match status" value="1"/>
</dbReference>
<feature type="transmembrane region" description="Helical" evidence="17">
    <location>
        <begin position="6"/>
        <end position="27"/>
    </location>
</feature>
<dbReference type="InterPro" id="IPR011712">
    <property type="entry name" value="Sig_transdc_His_kin_sub3_dim/P"/>
</dbReference>
<evidence type="ECO:0000313" key="20">
    <source>
        <dbReference type="Proteomes" id="UP001501521"/>
    </source>
</evidence>
<name>A0ABP9FAZ3_9ACTN</name>
<feature type="transmembrane region" description="Helical" evidence="17">
    <location>
        <begin position="130"/>
        <end position="151"/>
    </location>
</feature>
<dbReference type="GO" id="GO:0016301">
    <property type="term" value="F:kinase activity"/>
    <property type="evidence" value="ECO:0007669"/>
    <property type="project" value="UniProtKB-KW"/>
</dbReference>
<dbReference type="Pfam" id="PF02518">
    <property type="entry name" value="HATPase_c"/>
    <property type="match status" value="1"/>
</dbReference>
<dbReference type="InterPro" id="IPR004358">
    <property type="entry name" value="Sig_transdc_His_kin-like_C"/>
</dbReference>
<evidence type="ECO:0000256" key="1">
    <source>
        <dbReference type="ARBA" id="ARBA00000085"/>
    </source>
</evidence>
<evidence type="ECO:0000256" key="9">
    <source>
        <dbReference type="ARBA" id="ARBA00022723"/>
    </source>
</evidence>
<comment type="catalytic activity">
    <reaction evidence="1">
        <text>ATP + protein L-histidine = ADP + protein N-phospho-L-histidine.</text>
        <dbReference type="EC" id="2.7.13.3"/>
    </reaction>
</comment>
<feature type="transmembrane region" description="Helical" evidence="17">
    <location>
        <begin position="39"/>
        <end position="56"/>
    </location>
</feature>
<evidence type="ECO:0000256" key="17">
    <source>
        <dbReference type="SAM" id="Phobius"/>
    </source>
</evidence>
<evidence type="ECO:0000256" key="16">
    <source>
        <dbReference type="SAM" id="Coils"/>
    </source>
</evidence>
<sequence length="391" mass="41646">MQQRDWSTAVAALVLLAFSLTGALLLVSLAPEMYRPWTVVWFVGLAVVAAVLRWFLSAAGRGSVRGRLLFWAHTALAATLVLLNPLFGLYGFYGYVDASRLARGRELAAGVAATAVVCALSQTGGPPSALFTPLFIGLFTAVNLAIAGAMARADRGRQRHTEELERAHASLMRAQEDNSALQAELVAQARDTGVAEERARLAREIHDTVAQDLVAIIAQLGAVSSTDDAAERERRLELVHETARKALAEARRSVRALSSPRLDEADLATALGDLLTAWRQLHGGQARLIVDGDPRPSGNDPALLRIAQEALSNARKHAAASTVQIELGYEADQVRVTVADDGAGFDPATTRPGVGLASMRGRAQDADGELTVDTSPGRGTIVTATLPGRWR</sequence>
<keyword evidence="16" id="KW-0175">Coiled coil</keyword>
<dbReference type="EMBL" id="BAABLV010000020">
    <property type="protein sequence ID" value="GAA4896874.1"/>
    <property type="molecule type" value="Genomic_DNA"/>
</dbReference>
<comment type="caution">
    <text evidence="19">The sequence shown here is derived from an EMBL/GenBank/DDBJ whole genome shotgun (WGS) entry which is preliminary data.</text>
</comment>
<evidence type="ECO:0000256" key="3">
    <source>
        <dbReference type="ARBA" id="ARBA00004496"/>
    </source>
</evidence>
<keyword evidence="17" id="KW-0472">Membrane</keyword>
<dbReference type="PRINTS" id="PR00344">
    <property type="entry name" value="BCTRLSENSOR"/>
</dbReference>
<accession>A0ABP9FAZ3</accession>
<evidence type="ECO:0000256" key="5">
    <source>
        <dbReference type="ARBA" id="ARBA00017322"/>
    </source>
</evidence>
<dbReference type="InterPro" id="IPR003594">
    <property type="entry name" value="HATPase_dom"/>
</dbReference>
<keyword evidence="6" id="KW-0004">4Fe-4S</keyword>
<feature type="domain" description="Histidine kinase" evidence="18">
    <location>
        <begin position="208"/>
        <end position="390"/>
    </location>
</feature>
<evidence type="ECO:0000313" key="19">
    <source>
        <dbReference type="EMBL" id="GAA4896874.1"/>
    </source>
</evidence>
<evidence type="ECO:0000256" key="13">
    <source>
        <dbReference type="ARBA" id="ARBA00023014"/>
    </source>
</evidence>
<evidence type="ECO:0000256" key="8">
    <source>
        <dbReference type="ARBA" id="ARBA00022679"/>
    </source>
</evidence>
<dbReference type="SUPFAM" id="SSF55874">
    <property type="entry name" value="ATPase domain of HSP90 chaperone/DNA topoisomerase II/histidine kinase"/>
    <property type="match status" value="1"/>
</dbReference>
<feature type="transmembrane region" description="Helical" evidence="17">
    <location>
        <begin position="68"/>
        <end position="95"/>
    </location>
</feature>
<evidence type="ECO:0000256" key="12">
    <source>
        <dbReference type="ARBA" id="ARBA00023012"/>
    </source>
</evidence>
<dbReference type="Proteomes" id="UP001501521">
    <property type="component" value="Unassembled WGS sequence"/>
</dbReference>
<dbReference type="PANTHER" id="PTHR24421:SF62">
    <property type="entry name" value="SENSORY TRANSDUCTION HISTIDINE KINASE"/>
    <property type="match status" value="1"/>
</dbReference>
<dbReference type="PROSITE" id="PS50109">
    <property type="entry name" value="HIS_KIN"/>
    <property type="match status" value="1"/>
</dbReference>
<proteinExistence type="predicted"/>
<evidence type="ECO:0000256" key="4">
    <source>
        <dbReference type="ARBA" id="ARBA00012438"/>
    </source>
</evidence>
<keyword evidence="17" id="KW-0812">Transmembrane</keyword>
<dbReference type="Gene3D" id="1.20.5.1930">
    <property type="match status" value="1"/>
</dbReference>
<dbReference type="SMART" id="SM00387">
    <property type="entry name" value="HATPase_c"/>
    <property type="match status" value="1"/>
</dbReference>
<gene>
    <name evidence="19" type="ORF">GCM10025789_13400</name>
</gene>
<dbReference type="InterPro" id="IPR017205">
    <property type="entry name" value="Sig_transdc_His_kinase_ChrS"/>
</dbReference>
<dbReference type="InterPro" id="IPR005467">
    <property type="entry name" value="His_kinase_dom"/>
</dbReference>
<reference evidence="20" key="1">
    <citation type="journal article" date="2019" name="Int. J. Syst. Evol. Microbiol.">
        <title>The Global Catalogue of Microorganisms (GCM) 10K type strain sequencing project: providing services to taxonomists for standard genome sequencing and annotation.</title>
        <authorList>
            <consortium name="The Broad Institute Genomics Platform"/>
            <consortium name="The Broad Institute Genome Sequencing Center for Infectious Disease"/>
            <person name="Wu L."/>
            <person name="Ma J."/>
        </authorList>
    </citation>
    <scope>NUCLEOTIDE SEQUENCE [LARGE SCALE GENOMIC DNA]</scope>
    <source>
        <strain evidence="20">JCM 19125</strain>
    </source>
</reference>
<dbReference type="InterPro" id="IPR050482">
    <property type="entry name" value="Sensor_HK_TwoCompSys"/>
</dbReference>
<keyword evidence="10 19" id="KW-0418">Kinase</keyword>
<dbReference type="InterPro" id="IPR036890">
    <property type="entry name" value="HATPase_C_sf"/>
</dbReference>
<keyword evidence="17" id="KW-1133">Transmembrane helix</keyword>
<keyword evidence="11" id="KW-0408">Iron</keyword>
<dbReference type="CDD" id="cd16917">
    <property type="entry name" value="HATPase_UhpB-NarQ-NarX-like"/>
    <property type="match status" value="1"/>
</dbReference>
<organism evidence="19 20">
    <name type="scientific">Tessaracoccus lubricantis</name>
    <dbReference type="NCBI Taxonomy" id="545543"/>
    <lineage>
        <taxon>Bacteria</taxon>
        <taxon>Bacillati</taxon>
        <taxon>Actinomycetota</taxon>
        <taxon>Actinomycetes</taxon>
        <taxon>Propionibacteriales</taxon>
        <taxon>Propionibacteriaceae</taxon>
        <taxon>Tessaracoccus</taxon>
    </lineage>
</organism>
<evidence type="ECO:0000256" key="10">
    <source>
        <dbReference type="ARBA" id="ARBA00022777"/>
    </source>
</evidence>
<evidence type="ECO:0000256" key="15">
    <source>
        <dbReference type="ARBA" id="ARBA00030800"/>
    </source>
</evidence>
<evidence type="ECO:0000259" key="18">
    <source>
        <dbReference type="PROSITE" id="PS50109"/>
    </source>
</evidence>
<evidence type="ECO:0000256" key="6">
    <source>
        <dbReference type="ARBA" id="ARBA00022485"/>
    </source>
</evidence>
<dbReference type="EC" id="2.7.13.3" evidence="4"/>
<keyword evidence="7" id="KW-0963">Cytoplasm</keyword>
<dbReference type="RefSeq" id="WP_345580842.1">
    <property type="nucleotide sequence ID" value="NZ_BAABLV010000020.1"/>
</dbReference>
<comment type="subcellular location">
    <subcellularLocation>
        <location evidence="3">Cytoplasm</location>
    </subcellularLocation>
</comment>
<dbReference type="PANTHER" id="PTHR24421">
    <property type="entry name" value="NITRATE/NITRITE SENSOR PROTEIN NARX-RELATED"/>
    <property type="match status" value="1"/>
</dbReference>
<comment type="cofactor">
    <cofactor evidence="2">
        <name>[4Fe-4S] cluster</name>
        <dbReference type="ChEBI" id="CHEBI:49883"/>
    </cofactor>
</comment>
<keyword evidence="12" id="KW-0902">Two-component regulatory system</keyword>
<feature type="coiled-coil region" evidence="16">
    <location>
        <begin position="157"/>
        <end position="191"/>
    </location>
</feature>
<dbReference type="Gene3D" id="3.30.565.10">
    <property type="entry name" value="Histidine kinase-like ATPase, C-terminal domain"/>
    <property type="match status" value="1"/>
</dbReference>
<keyword evidence="8" id="KW-0808">Transferase</keyword>
<dbReference type="PIRSF" id="PIRSF037434">
    <property type="entry name" value="STHK_ChrS"/>
    <property type="match status" value="1"/>
</dbReference>
<evidence type="ECO:0000256" key="7">
    <source>
        <dbReference type="ARBA" id="ARBA00022490"/>
    </source>
</evidence>
<protein>
    <recommendedName>
        <fullName evidence="5">Oxygen sensor histidine kinase NreB</fullName>
        <ecNumber evidence="4">2.7.13.3</ecNumber>
    </recommendedName>
    <alternativeName>
        <fullName evidence="15">Nitrogen regulation protein B</fullName>
    </alternativeName>
</protein>
<keyword evidence="20" id="KW-1185">Reference proteome</keyword>